<dbReference type="Proteomes" id="UP000235659">
    <property type="component" value="Unassembled WGS sequence"/>
</dbReference>
<accession>A0ABX4V9G1</accession>
<keyword evidence="2" id="KW-1185">Reference proteome</keyword>
<evidence type="ECO:0000313" key="2">
    <source>
        <dbReference type="Proteomes" id="UP000235659"/>
    </source>
</evidence>
<organism evidence="1 2">
    <name type="scientific">Paraburkholderia rhynchosiae</name>
    <dbReference type="NCBI Taxonomy" id="487049"/>
    <lineage>
        <taxon>Bacteria</taxon>
        <taxon>Pseudomonadati</taxon>
        <taxon>Pseudomonadota</taxon>
        <taxon>Betaproteobacteria</taxon>
        <taxon>Burkholderiales</taxon>
        <taxon>Burkholderiaceae</taxon>
        <taxon>Paraburkholderia</taxon>
    </lineage>
</organism>
<evidence type="ECO:0000313" key="1">
    <source>
        <dbReference type="EMBL" id="PMS31978.1"/>
    </source>
</evidence>
<name>A0ABX4V9G1_9BURK</name>
<reference evidence="1 2" key="1">
    <citation type="submission" date="2018-01" db="EMBL/GenBank/DDBJ databases">
        <title>Whole genome analyses suggest that Burkholderia sensu lato contains two further novel genera in the rhizoxinica-symbiotica group Mycetohabitans gen. nov., and Trinickia gen. nov.: implications for the evolution of diazotrophy and nodulation in the Burkholderiaceae.</title>
        <authorList>
            <person name="Estrada-de los Santos P."/>
            <person name="Palmer M."/>
            <person name="Chavez-Ramirez B."/>
            <person name="Beukes C."/>
            <person name="Steenkamp E.T."/>
            <person name="Hirsch A.M."/>
            <person name="Manyaka P."/>
            <person name="Maluk M."/>
            <person name="Lafos M."/>
            <person name="Crook M."/>
            <person name="Gross E."/>
            <person name="Simon M.F."/>
            <person name="Bueno dos Reis Junior F."/>
            <person name="Poole P.S."/>
            <person name="Venter S.N."/>
            <person name="James E.K."/>
        </authorList>
    </citation>
    <scope>NUCLEOTIDE SEQUENCE [LARGE SCALE GENOMIC DNA]</scope>
    <source>
        <strain evidence="1 2">WSM 3937</strain>
    </source>
</reference>
<protein>
    <submittedName>
        <fullName evidence="1">Uncharacterized protein</fullName>
    </submittedName>
</protein>
<comment type="caution">
    <text evidence="1">The sequence shown here is derived from an EMBL/GenBank/DDBJ whole genome shotgun (WGS) entry which is preliminary data.</text>
</comment>
<sequence length="74" mass="8563">MHRAKAFAQRLRRLLFPLQHLNVVRARSGIDASRIYRAPRRSQAAARRKAPIVVTCRQTAVEKASHRRAYRSGR</sequence>
<dbReference type="EMBL" id="PNXY01000005">
    <property type="protein sequence ID" value="PMS31978.1"/>
    <property type="molecule type" value="Genomic_DNA"/>
</dbReference>
<proteinExistence type="predicted"/>
<gene>
    <name evidence="1" type="ORF">C0Z16_09425</name>
</gene>